<dbReference type="GO" id="GO:0009360">
    <property type="term" value="C:DNA polymerase III complex"/>
    <property type="evidence" value="ECO:0007669"/>
    <property type="project" value="InterPro"/>
</dbReference>
<evidence type="ECO:0000256" key="12">
    <source>
        <dbReference type="SAM" id="MobiDB-lite"/>
    </source>
</evidence>
<dbReference type="SUPFAM" id="SSF48019">
    <property type="entry name" value="post-AAA+ oligomerization domain-like"/>
    <property type="match status" value="1"/>
</dbReference>
<gene>
    <name evidence="11" type="primary">dnaX</name>
    <name evidence="14" type="ORF">FXN65_18895</name>
</gene>
<dbReference type="NCBIfam" id="NF005942">
    <property type="entry name" value="PRK07994.1"/>
    <property type="match status" value="1"/>
</dbReference>
<evidence type="ECO:0000256" key="2">
    <source>
        <dbReference type="ARBA" id="ARBA00022679"/>
    </source>
</evidence>
<dbReference type="NCBIfam" id="TIGR02397">
    <property type="entry name" value="dnaX_nterm"/>
    <property type="match status" value="1"/>
</dbReference>
<feature type="region of interest" description="Disordered" evidence="12">
    <location>
        <begin position="533"/>
        <end position="554"/>
    </location>
</feature>
<dbReference type="Pfam" id="PF13177">
    <property type="entry name" value="DNA_pol3_delta2"/>
    <property type="match status" value="1"/>
</dbReference>
<comment type="catalytic activity">
    <reaction evidence="10 11">
        <text>DNA(n) + a 2'-deoxyribonucleoside 5'-triphosphate = DNA(n+1) + diphosphate</text>
        <dbReference type="Rhea" id="RHEA:22508"/>
        <dbReference type="Rhea" id="RHEA-COMP:17339"/>
        <dbReference type="Rhea" id="RHEA-COMP:17340"/>
        <dbReference type="ChEBI" id="CHEBI:33019"/>
        <dbReference type="ChEBI" id="CHEBI:61560"/>
        <dbReference type="ChEBI" id="CHEBI:173112"/>
        <dbReference type="EC" id="2.7.7.7"/>
    </reaction>
</comment>
<evidence type="ECO:0000256" key="11">
    <source>
        <dbReference type="RuleBase" id="RU364063"/>
    </source>
</evidence>
<dbReference type="InterPro" id="IPR003593">
    <property type="entry name" value="AAA+_ATPase"/>
</dbReference>
<dbReference type="Pfam" id="PF12169">
    <property type="entry name" value="DNA_pol3_gamma3"/>
    <property type="match status" value="1"/>
</dbReference>
<dbReference type="PANTHER" id="PTHR11669:SF0">
    <property type="entry name" value="PROTEIN STICHEL-LIKE 2"/>
    <property type="match status" value="1"/>
</dbReference>
<dbReference type="FunFam" id="1.20.272.10:FF:000003">
    <property type="entry name" value="DNA polymerase III subunit gamma/tau"/>
    <property type="match status" value="1"/>
</dbReference>
<dbReference type="GO" id="GO:0003887">
    <property type="term" value="F:DNA-directed DNA polymerase activity"/>
    <property type="evidence" value="ECO:0007669"/>
    <property type="project" value="UniProtKB-KW"/>
</dbReference>
<dbReference type="GO" id="GO:0006261">
    <property type="term" value="P:DNA-templated DNA replication"/>
    <property type="evidence" value="ECO:0007669"/>
    <property type="project" value="TreeGrafter"/>
</dbReference>
<dbReference type="KEGG" id="plal:FXN65_18895"/>
<dbReference type="InterPro" id="IPR045085">
    <property type="entry name" value="HLD_clamp_pol_III_gamma_tau"/>
</dbReference>
<dbReference type="InterPro" id="IPR008921">
    <property type="entry name" value="DNA_pol3_clamp-load_cplx_C"/>
</dbReference>
<dbReference type="RefSeq" id="WP_151135248.1">
    <property type="nucleotide sequence ID" value="NZ_CP043311.1"/>
</dbReference>
<sequence>MSYQVLARKWRPRSFREMVGQTHVLKALINALDNQRLHHAYLFTGTRGVGKTTIARILAKCLNCETGISSTPCGQCSVCREIDEGRFVDLIEVDAASRTKVEDTRELLDNVQYAPSRGRYKVYLIDEVHMLSTHSFNALLKTLEEPPPHVKFLLATTDPQKLPVTILSRCLQFSLKNMPPERVVDHLTHVLTAENVPFEADALWLLGRAADGSMRDAMSLTDQAIAFGEGKVLAADVRAMLGTLDHGQVYGVLHALLQGDARGLLDAVRQLAEQGPDWNGVLSEMLNVLHRVAIAQVLPDAVDNGQGDRERVLALAQALPGEDVQFYYQMGLIGRRDLPLAPDPRSGFEMVLLRMLAFRPADADGAPRVQLKDPGISQATTDPRTNPVAGAAPSAPVAVAAPQPAPVQAPAPAVAPAPEVSQPVAAPAPAPAPAPVVGAPAPAPVAEAPVVAAVEESIPTTPAAEPVAEQPAPVAEAPAEVVDLPWEEPVAPVVAESPVTVEAESRAEPEVQPDPEPVAEAAPAVVEPVAQPSAVAADDESDDEPPPGDYDDYYEADADSIAYMDDFGPAEEPAASVPEVLPAAQPATGLAAEWLDLFPRLGLSGMTGNIGANCTLVAVEGDVWRLHLDPAQSALFNANQQRRLNDALNQYHGRNLKLEVEVRRPEQETPAQAAARKRAARQRQAEEAIASDPLVLKMIEMFGAQVRADTIEPLDR</sequence>
<dbReference type="InterPro" id="IPR022754">
    <property type="entry name" value="DNA_pol_III_gamma-3"/>
</dbReference>
<dbReference type="EC" id="2.7.7.7" evidence="11"/>
<dbReference type="GO" id="GO:0046872">
    <property type="term" value="F:metal ion binding"/>
    <property type="evidence" value="ECO:0007669"/>
    <property type="project" value="UniProtKB-KW"/>
</dbReference>
<feature type="region of interest" description="Disordered" evidence="12">
    <location>
        <begin position="499"/>
        <end position="519"/>
    </location>
</feature>
<dbReference type="Pfam" id="PF22608">
    <property type="entry name" value="DNAX_ATPase_lid"/>
    <property type="match status" value="1"/>
</dbReference>
<dbReference type="CDD" id="cd18137">
    <property type="entry name" value="HLD_clamp_pol_III_gamma_tau"/>
    <property type="match status" value="1"/>
</dbReference>
<comment type="function">
    <text evidence="11">DNA polymerase III is a complex, multichain enzyme responsible for most of the replicative synthesis in bacteria. This DNA polymerase also exhibits 3' to 5' exonuclease activity.</text>
</comment>
<dbReference type="SUPFAM" id="SSF52540">
    <property type="entry name" value="P-loop containing nucleoside triphosphate hydrolases"/>
    <property type="match status" value="1"/>
</dbReference>
<evidence type="ECO:0000256" key="10">
    <source>
        <dbReference type="ARBA" id="ARBA00049244"/>
    </source>
</evidence>
<evidence type="ECO:0000256" key="9">
    <source>
        <dbReference type="ARBA" id="ARBA00022932"/>
    </source>
</evidence>
<evidence type="ECO:0000313" key="14">
    <source>
        <dbReference type="EMBL" id="QEY64018.1"/>
    </source>
</evidence>
<keyword evidence="4 11" id="KW-0235">DNA replication</keyword>
<dbReference type="EMBL" id="CP043311">
    <property type="protein sequence ID" value="QEY64018.1"/>
    <property type="molecule type" value="Genomic_DNA"/>
</dbReference>
<dbReference type="GO" id="GO:0005524">
    <property type="term" value="F:ATP binding"/>
    <property type="evidence" value="ECO:0007669"/>
    <property type="project" value="UniProtKB-KW"/>
</dbReference>
<evidence type="ECO:0000259" key="13">
    <source>
        <dbReference type="SMART" id="SM00382"/>
    </source>
</evidence>
<keyword evidence="15" id="KW-1185">Reference proteome</keyword>
<feature type="region of interest" description="Disordered" evidence="12">
    <location>
        <begin position="365"/>
        <end position="397"/>
    </location>
</feature>
<keyword evidence="7" id="KW-0862">Zinc</keyword>
<evidence type="ECO:0000313" key="15">
    <source>
        <dbReference type="Proteomes" id="UP000327179"/>
    </source>
</evidence>
<evidence type="ECO:0000256" key="1">
    <source>
        <dbReference type="ARBA" id="ARBA00006360"/>
    </source>
</evidence>
<feature type="compositionally biased region" description="Acidic residues" evidence="12">
    <location>
        <begin position="537"/>
        <end position="554"/>
    </location>
</feature>
<evidence type="ECO:0000256" key="3">
    <source>
        <dbReference type="ARBA" id="ARBA00022695"/>
    </source>
</evidence>
<dbReference type="InterPro" id="IPR012763">
    <property type="entry name" value="DNA_pol_III_sug/sutau_N"/>
</dbReference>
<keyword evidence="5" id="KW-0479">Metal-binding</keyword>
<comment type="subunit">
    <text evidence="11">DNA polymerase III contains a core (composed of alpha, epsilon and theta chains) that associates with a tau subunit. This core dimerizes to form the POLIII' complex. PolIII' associates with the gamma complex (composed of gamma, delta, delta', psi and chi chains) and with the beta chain to form the complete DNA polymerase III complex.</text>
</comment>
<keyword evidence="9 11" id="KW-0239">DNA-directed DNA polymerase</keyword>
<evidence type="ECO:0000256" key="4">
    <source>
        <dbReference type="ARBA" id="ARBA00022705"/>
    </source>
</evidence>
<accession>A0A5J6QMM9</accession>
<dbReference type="FunFam" id="1.10.8.60:FF:000013">
    <property type="entry name" value="DNA polymerase III subunit gamma/tau"/>
    <property type="match status" value="1"/>
</dbReference>
<dbReference type="InterPro" id="IPR021029">
    <property type="entry name" value="DNA_pol_III_tau_dom-5"/>
</dbReference>
<dbReference type="AlphaFoldDB" id="A0A5J6QMM9"/>
<organism evidence="14 15">
    <name type="scientific">Metapseudomonas lalkuanensis</name>
    <dbReference type="NCBI Taxonomy" id="2604832"/>
    <lineage>
        <taxon>Bacteria</taxon>
        <taxon>Pseudomonadati</taxon>
        <taxon>Pseudomonadota</taxon>
        <taxon>Gammaproteobacteria</taxon>
        <taxon>Pseudomonadales</taxon>
        <taxon>Pseudomonadaceae</taxon>
        <taxon>Metapseudomonas</taxon>
    </lineage>
</organism>
<dbReference type="CDD" id="cd00009">
    <property type="entry name" value="AAA"/>
    <property type="match status" value="1"/>
</dbReference>
<dbReference type="GO" id="GO:0003677">
    <property type="term" value="F:DNA binding"/>
    <property type="evidence" value="ECO:0007669"/>
    <property type="project" value="InterPro"/>
</dbReference>
<evidence type="ECO:0000256" key="6">
    <source>
        <dbReference type="ARBA" id="ARBA00022741"/>
    </source>
</evidence>
<dbReference type="Pfam" id="PF12170">
    <property type="entry name" value="DNA_pol3_tau_5"/>
    <property type="match status" value="1"/>
</dbReference>
<dbReference type="PRINTS" id="PR00300">
    <property type="entry name" value="CLPPROTEASEA"/>
</dbReference>
<comment type="similarity">
    <text evidence="1 11">Belongs to the DnaX/STICHEL family.</text>
</comment>
<name>A0A5J6QMM9_9GAMM</name>
<dbReference type="Gene3D" id="1.10.8.60">
    <property type="match status" value="1"/>
</dbReference>
<evidence type="ECO:0000256" key="5">
    <source>
        <dbReference type="ARBA" id="ARBA00022723"/>
    </source>
</evidence>
<evidence type="ECO:0000256" key="7">
    <source>
        <dbReference type="ARBA" id="ARBA00022833"/>
    </source>
</evidence>
<evidence type="ECO:0000256" key="8">
    <source>
        <dbReference type="ARBA" id="ARBA00022840"/>
    </source>
</evidence>
<feature type="compositionally biased region" description="Low complexity" evidence="12">
    <location>
        <begin position="387"/>
        <end position="397"/>
    </location>
</feature>
<protein>
    <recommendedName>
        <fullName evidence="11">DNA polymerase III subunit gamma/tau</fullName>
        <ecNumber evidence="11">2.7.7.7</ecNumber>
    </recommendedName>
</protein>
<dbReference type="PANTHER" id="PTHR11669">
    <property type="entry name" value="REPLICATION FACTOR C / DNA POLYMERASE III GAMMA-TAU SUBUNIT"/>
    <property type="match status" value="1"/>
</dbReference>
<keyword evidence="8 11" id="KW-0067">ATP-binding</keyword>
<dbReference type="SMART" id="SM00382">
    <property type="entry name" value="AAA"/>
    <property type="match status" value="1"/>
</dbReference>
<dbReference type="NCBIfam" id="NF004046">
    <property type="entry name" value="PRK05563.1"/>
    <property type="match status" value="1"/>
</dbReference>
<dbReference type="InterPro" id="IPR001270">
    <property type="entry name" value="ClpA/B"/>
</dbReference>
<dbReference type="Gene3D" id="1.20.272.10">
    <property type="match status" value="1"/>
</dbReference>
<keyword evidence="2 11" id="KW-0808">Transferase</keyword>
<keyword evidence="6 11" id="KW-0547">Nucleotide-binding</keyword>
<dbReference type="Proteomes" id="UP000327179">
    <property type="component" value="Chromosome"/>
</dbReference>
<proteinExistence type="inferred from homology"/>
<reference evidence="14 15" key="1">
    <citation type="submission" date="2019-08" db="EMBL/GenBank/DDBJ databases">
        <title>Whole-genome Sequencing of e-waste polymer degrading bacterium Pseudomonas sp. strain PE08.</title>
        <authorList>
            <person name="Kirdat K."/>
            <person name="Debbarma P."/>
            <person name="Narawade N."/>
            <person name="Suyal D."/>
            <person name="Thorat V."/>
            <person name="Shouche Y."/>
            <person name="Goel R."/>
            <person name="Yadav A."/>
        </authorList>
    </citation>
    <scope>NUCLEOTIDE SEQUENCE [LARGE SCALE GENOMIC DNA]</scope>
    <source>
        <strain evidence="14 15">PE08</strain>
    </source>
</reference>
<dbReference type="Gene3D" id="3.40.50.300">
    <property type="entry name" value="P-loop containing nucleotide triphosphate hydrolases"/>
    <property type="match status" value="1"/>
</dbReference>
<dbReference type="FunFam" id="3.40.50.300:FF:000014">
    <property type="entry name" value="DNA polymerase III subunit gamma/tau"/>
    <property type="match status" value="1"/>
</dbReference>
<keyword evidence="3 11" id="KW-0548">Nucleotidyltransferase</keyword>
<dbReference type="InterPro" id="IPR050238">
    <property type="entry name" value="DNA_Rep/Repair_Clamp_Loader"/>
</dbReference>
<dbReference type="InterPro" id="IPR038249">
    <property type="entry name" value="PolIII_tau_V_sf"/>
</dbReference>
<dbReference type="Gene3D" id="3.30.300.150">
    <property type="entry name" value="DNA polymerase III, tau subunit, domain V"/>
    <property type="match status" value="1"/>
</dbReference>
<feature type="domain" description="AAA+ ATPase" evidence="13">
    <location>
        <begin position="37"/>
        <end position="179"/>
    </location>
</feature>
<dbReference type="InterPro" id="IPR027417">
    <property type="entry name" value="P-loop_NTPase"/>
</dbReference>